<keyword evidence="4" id="KW-0949">S-adenosyl-L-methionine</keyword>
<proteinExistence type="inferred from homology"/>
<name>A0ABV7DYY5_9RHOB</name>
<sequence length="402" mass="45604">MWDRLLVAFLRAGVRTGRLRLTLADGTTHAIGPGGPPEVEVTLHDPALPRRFFRNPDLAMGEAYMDGRLTIAGNDIRSFITFALRNARGRQLPWPVAAMARLAGRVRSWTLWNHMGVARRNVAHHYDISDELYGLFLGPTRQYTCAYFRRPEMSLDEAQAAKIEHIAGKLMLRPGMRVLDIGCGFGTLALALARDTGAEVVGITLSEVQLAEAQRRAREAGLAGQVEFRLQDYRAVTESFDRVVSVGMMEHVGLPHLGTYFRKVADILTPEGVALIHYIGRWSPPDTISPWFNKYIFPGAYCPAISEAMRAVERSGMILSDLEVWRGHYERTLQGWLDRFDRNIDRVRQLHDERFIRMWRYYLQSAELAFSEAHLVIHQLQLAKGRLTVPGTRDYLYAARNS</sequence>
<dbReference type="InterPro" id="IPR029063">
    <property type="entry name" value="SAM-dependent_MTases_sf"/>
</dbReference>
<reference evidence="8" key="1">
    <citation type="journal article" date="2019" name="Int. J. Syst. Evol. Microbiol.">
        <title>The Global Catalogue of Microorganisms (GCM) 10K type strain sequencing project: providing services to taxonomists for standard genome sequencing and annotation.</title>
        <authorList>
            <consortium name="The Broad Institute Genomics Platform"/>
            <consortium name="The Broad Institute Genome Sequencing Center for Infectious Disease"/>
            <person name="Wu L."/>
            <person name="Ma J."/>
        </authorList>
    </citation>
    <scope>NUCLEOTIDE SEQUENCE [LARGE SCALE GENOMIC DNA]</scope>
    <source>
        <strain evidence="8">KCTC 62102</strain>
    </source>
</reference>
<dbReference type="PIRSF" id="PIRSF003085">
    <property type="entry name" value="CMAS"/>
    <property type="match status" value="1"/>
</dbReference>
<keyword evidence="8" id="KW-1185">Reference proteome</keyword>
<dbReference type="EMBL" id="JBHRSM010000024">
    <property type="protein sequence ID" value="MFC3087193.1"/>
    <property type="molecule type" value="Genomic_DNA"/>
</dbReference>
<dbReference type="InterPro" id="IPR003333">
    <property type="entry name" value="CMAS"/>
</dbReference>
<dbReference type="RefSeq" id="WP_197642941.1">
    <property type="nucleotide sequence ID" value="NZ_JAEACP010000007.1"/>
</dbReference>
<dbReference type="InterPro" id="IPR050723">
    <property type="entry name" value="CFA/CMAS"/>
</dbReference>
<dbReference type="EC" id="2.1.1.-" evidence="7"/>
<evidence type="ECO:0000256" key="1">
    <source>
        <dbReference type="ARBA" id="ARBA00010815"/>
    </source>
</evidence>
<dbReference type="Pfam" id="PF02353">
    <property type="entry name" value="CMAS"/>
    <property type="match status" value="1"/>
</dbReference>
<evidence type="ECO:0000259" key="6">
    <source>
        <dbReference type="Pfam" id="PF25371"/>
    </source>
</evidence>
<evidence type="ECO:0000256" key="4">
    <source>
        <dbReference type="ARBA" id="ARBA00022691"/>
    </source>
</evidence>
<organism evidence="7 8">
    <name type="scientific">Tabrizicola soli</name>
    <dbReference type="NCBI Taxonomy" id="2185115"/>
    <lineage>
        <taxon>Bacteria</taxon>
        <taxon>Pseudomonadati</taxon>
        <taxon>Pseudomonadota</taxon>
        <taxon>Alphaproteobacteria</taxon>
        <taxon>Rhodobacterales</taxon>
        <taxon>Paracoccaceae</taxon>
        <taxon>Tabrizicola</taxon>
    </lineage>
</organism>
<dbReference type="Pfam" id="PF25371">
    <property type="entry name" value="DUF7884"/>
    <property type="match status" value="1"/>
</dbReference>
<gene>
    <name evidence="7" type="ORF">ACFOD6_14160</name>
</gene>
<evidence type="ECO:0000256" key="3">
    <source>
        <dbReference type="ARBA" id="ARBA00022679"/>
    </source>
</evidence>
<evidence type="ECO:0000256" key="5">
    <source>
        <dbReference type="ARBA" id="ARBA00023098"/>
    </source>
</evidence>
<dbReference type="PANTHER" id="PTHR43667:SF1">
    <property type="entry name" value="CYCLOPROPANE-FATTY-ACYL-PHOSPHOLIPID SYNTHASE"/>
    <property type="match status" value="1"/>
</dbReference>
<evidence type="ECO:0000256" key="2">
    <source>
        <dbReference type="ARBA" id="ARBA00022603"/>
    </source>
</evidence>
<evidence type="ECO:0000313" key="8">
    <source>
        <dbReference type="Proteomes" id="UP001595445"/>
    </source>
</evidence>
<dbReference type="SUPFAM" id="SSF53335">
    <property type="entry name" value="S-adenosyl-L-methionine-dependent methyltransferases"/>
    <property type="match status" value="1"/>
</dbReference>
<dbReference type="GO" id="GO:0032259">
    <property type="term" value="P:methylation"/>
    <property type="evidence" value="ECO:0007669"/>
    <property type="project" value="UniProtKB-KW"/>
</dbReference>
<comment type="caution">
    <text evidence="7">The sequence shown here is derived from an EMBL/GenBank/DDBJ whole genome shotgun (WGS) entry which is preliminary data.</text>
</comment>
<keyword evidence="3 7" id="KW-0808">Transferase</keyword>
<dbReference type="CDD" id="cd02440">
    <property type="entry name" value="AdoMet_MTases"/>
    <property type="match status" value="1"/>
</dbReference>
<keyword evidence="2 7" id="KW-0489">Methyltransferase</keyword>
<dbReference type="GO" id="GO:0008168">
    <property type="term" value="F:methyltransferase activity"/>
    <property type="evidence" value="ECO:0007669"/>
    <property type="project" value="UniProtKB-KW"/>
</dbReference>
<dbReference type="PANTHER" id="PTHR43667">
    <property type="entry name" value="CYCLOPROPANE-FATTY-ACYL-PHOSPHOLIPID SYNTHASE"/>
    <property type="match status" value="1"/>
</dbReference>
<accession>A0ABV7DYY5</accession>
<dbReference type="Gene3D" id="3.40.50.150">
    <property type="entry name" value="Vaccinia Virus protein VP39"/>
    <property type="match status" value="1"/>
</dbReference>
<feature type="domain" description="DUF7884" evidence="6">
    <location>
        <begin position="19"/>
        <end position="87"/>
    </location>
</feature>
<dbReference type="Proteomes" id="UP001595445">
    <property type="component" value="Unassembled WGS sequence"/>
</dbReference>
<dbReference type="InterPro" id="IPR057206">
    <property type="entry name" value="DUF7884"/>
</dbReference>
<evidence type="ECO:0000313" key="7">
    <source>
        <dbReference type="EMBL" id="MFC3087193.1"/>
    </source>
</evidence>
<keyword evidence="5" id="KW-0443">Lipid metabolism</keyword>
<comment type="similarity">
    <text evidence="1">Belongs to the CFA/CMAS family.</text>
</comment>
<protein>
    <submittedName>
        <fullName evidence="7">Class I SAM-dependent methyltransferase</fullName>
        <ecNumber evidence="7">2.1.1.-</ecNumber>
    </submittedName>
</protein>